<gene>
    <name evidence="1" type="ORF">KAOT1_12772</name>
</gene>
<dbReference type="Proteomes" id="UP000002945">
    <property type="component" value="Unassembled WGS sequence"/>
</dbReference>
<dbReference type="AlphaFoldDB" id="A9DJF3"/>
<reference evidence="1 2" key="1">
    <citation type="journal article" date="2011" name="J. Bacteriol.">
        <title>Genome sequence of the algicidal bacterium Kordia algicida OT-1.</title>
        <authorList>
            <person name="Lee H.S."/>
            <person name="Kang S.G."/>
            <person name="Kwon K.K."/>
            <person name="Lee J.H."/>
            <person name="Kim S.J."/>
        </authorList>
    </citation>
    <scope>NUCLEOTIDE SEQUENCE [LARGE SCALE GENOMIC DNA]</scope>
    <source>
        <strain evidence="1 2">OT-1</strain>
    </source>
</reference>
<dbReference type="OrthoDB" id="1453053at2"/>
<keyword evidence="2" id="KW-1185">Reference proteome</keyword>
<evidence type="ECO:0000313" key="2">
    <source>
        <dbReference type="Proteomes" id="UP000002945"/>
    </source>
</evidence>
<comment type="caution">
    <text evidence="1">The sequence shown here is derived from an EMBL/GenBank/DDBJ whole genome shotgun (WGS) entry which is preliminary data.</text>
</comment>
<name>A9DJF3_9FLAO</name>
<dbReference type="InterPro" id="IPR058238">
    <property type="entry name" value="Lant_leader_dom"/>
</dbReference>
<sequence length="83" mass="9160">MKKKKLKNLALNRKTISNLDASQSRGGNTTNSVQVCIRTYVNANGINICIATADCARTEGKECQSIFNDCITQTEFPTCRNCQ</sequence>
<protein>
    <submittedName>
        <fullName evidence="1">Uncharacterized protein</fullName>
    </submittedName>
</protein>
<accession>A9DJF3</accession>
<dbReference type="STRING" id="391587.KAOT1_12772"/>
<dbReference type="HOGENOM" id="CLU_2538151_0_0_10"/>
<dbReference type="EMBL" id="ABIB01000001">
    <property type="protein sequence ID" value="EDP98090.1"/>
    <property type="molecule type" value="Genomic_DNA"/>
</dbReference>
<evidence type="ECO:0000313" key="1">
    <source>
        <dbReference type="EMBL" id="EDP98090.1"/>
    </source>
</evidence>
<organism evidence="1 2">
    <name type="scientific">Kordia algicida OT-1</name>
    <dbReference type="NCBI Taxonomy" id="391587"/>
    <lineage>
        <taxon>Bacteria</taxon>
        <taxon>Pseudomonadati</taxon>
        <taxon>Bacteroidota</taxon>
        <taxon>Flavobacteriia</taxon>
        <taxon>Flavobacteriales</taxon>
        <taxon>Flavobacteriaceae</taxon>
        <taxon>Kordia</taxon>
    </lineage>
</organism>
<dbReference type="NCBIfam" id="NF038153">
    <property type="entry name" value="lant_leader_L1a"/>
    <property type="match status" value="1"/>
</dbReference>
<proteinExistence type="predicted"/>
<dbReference type="RefSeq" id="WP_007095103.1">
    <property type="nucleotide sequence ID" value="NZ_CP142125.1"/>
</dbReference>